<comment type="caution">
    <text evidence="1">The sequence shown here is derived from an EMBL/GenBank/DDBJ whole genome shotgun (WGS) entry which is preliminary data.</text>
</comment>
<organism evidence="1 2">
    <name type="scientific">Portunus trituberculatus</name>
    <name type="common">Swimming crab</name>
    <name type="synonym">Neptunus trituberculatus</name>
    <dbReference type="NCBI Taxonomy" id="210409"/>
    <lineage>
        <taxon>Eukaryota</taxon>
        <taxon>Metazoa</taxon>
        <taxon>Ecdysozoa</taxon>
        <taxon>Arthropoda</taxon>
        <taxon>Crustacea</taxon>
        <taxon>Multicrustacea</taxon>
        <taxon>Malacostraca</taxon>
        <taxon>Eumalacostraca</taxon>
        <taxon>Eucarida</taxon>
        <taxon>Decapoda</taxon>
        <taxon>Pleocyemata</taxon>
        <taxon>Brachyura</taxon>
        <taxon>Eubrachyura</taxon>
        <taxon>Portunoidea</taxon>
        <taxon>Portunidae</taxon>
        <taxon>Portuninae</taxon>
        <taxon>Portunus</taxon>
    </lineage>
</organism>
<protein>
    <submittedName>
        <fullName evidence="1">Uncharacterized protein</fullName>
    </submittedName>
</protein>
<evidence type="ECO:0000313" key="1">
    <source>
        <dbReference type="EMBL" id="MPC82933.1"/>
    </source>
</evidence>
<reference evidence="1 2" key="1">
    <citation type="submission" date="2019-05" db="EMBL/GenBank/DDBJ databases">
        <title>Another draft genome of Portunus trituberculatus and its Hox gene families provides insights of decapod evolution.</title>
        <authorList>
            <person name="Jeong J.-H."/>
            <person name="Song I."/>
            <person name="Kim S."/>
            <person name="Choi T."/>
            <person name="Kim D."/>
            <person name="Ryu S."/>
            <person name="Kim W."/>
        </authorList>
    </citation>
    <scope>NUCLEOTIDE SEQUENCE [LARGE SCALE GENOMIC DNA]</scope>
    <source>
        <tissue evidence="1">Muscle</tissue>
    </source>
</reference>
<dbReference type="Proteomes" id="UP000324222">
    <property type="component" value="Unassembled WGS sequence"/>
</dbReference>
<dbReference type="AlphaFoldDB" id="A0A5B7IKP2"/>
<name>A0A5B7IKP2_PORTR</name>
<proteinExistence type="predicted"/>
<sequence length="104" mass="11749">MHRLCSTEVEEGIEKREGGYDEVSKINRKKARTEKTENHERWTAGMCILPTGGVSLPRIFPGLPQGVSGWRSHEHHIDATFHANREGAAVSPLLHKVCRSRSYE</sequence>
<dbReference type="EMBL" id="VSRR010061102">
    <property type="protein sequence ID" value="MPC82933.1"/>
    <property type="molecule type" value="Genomic_DNA"/>
</dbReference>
<evidence type="ECO:0000313" key="2">
    <source>
        <dbReference type="Proteomes" id="UP000324222"/>
    </source>
</evidence>
<accession>A0A5B7IKP2</accession>
<keyword evidence="2" id="KW-1185">Reference proteome</keyword>
<gene>
    <name evidence="1" type="ORF">E2C01_077622</name>
</gene>